<comment type="function">
    <text evidence="8">Catalyzes the dehydration of the S-form of NAD(P)HX at the expense of ATP, which is converted to ADP. Together with NAD(P)HX epimerase, which catalyzes the epimerization of the S- and R-forms, the enzyme allows the repair of both epimers of NAD(P)HX, a damaged form of NAD(P)H that is a result of enzymatic or heat-dependent hydration.</text>
</comment>
<evidence type="ECO:0000256" key="2">
    <source>
        <dbReference type="ARBA" id="ARBA00022741"/>
    </source>
</evidence>
<dbReference type="Pfam" id="PF01256">
    <property type="entry name" value="Carb_kinase"/>
    <property type="match status" value="1"/>
</dbReference>
<dbReference type="OrthoDB" id="8110916at2759"/>
<keyword evidence="4" id="KW-0521">NADP</keyword>
<comment type="catalytic activity">
    <reaction evidence="7 8">
        <text>(6S)-NADPHX + ATP = ADP + phosphate + NADPH + H(+)</text>
        <dbReference type="Rhea" id="RHEA:32231"/>
        <dbReference type="ChEBI" id="CHEBI:15378"/>
        <dbReference type="ChEBI" id="CHEBI:30616"/>
        <dbReference type="ChEBI" id="CHEBI:43474"/>
        <dbReference type="ChEBI" id="CHEBI:57783"/>
        <dbReference type="ChEBI" id="CHEBI:64076"/>
        <dbReference type="ChEBI" id="CHEBI:456216"/>
        <dbReference type="EC" id="4.2.1.93"/>
    </reaction>
</comment>
<keyword evidence="1 8" id="KW-0597">Phosphoprotein</keyword>
<dbReference type="PROSITE" id="PS51383">
    <property type="entry name" value="YJEF_C_3"/>
    <property type="match status" value="1"/>
</dbReference>
<dbReference type="VEuPathDB" id="AmoebaDB:ACA1_261480"/>
<evidence type="ECO:0000256" key="9">
    <source>
        <dbReference type="SAM" id="MobiDB-lite"/>
    </source>
</evidence>
<keyword evidence="12" id="KW-1185">Reference proteome</keyword>
<feature type="binding site" evidence="8">
    <location>
        <position position="130"/>
    </location>
    <ligand>
        <name>(6S)-NADPHX</name>
        <dbReference type="ChEBI" id="CHEBI:64076"/>
    </ligand>
</feature>
<feature type="binding site" evidence="8">
    <location>
        <begin position="218"/>
        <end position="222"/>
    </location>
    <ligand>
        <name>ATP</name>
        <dbReference type="ChEBI" id="CHEBI:30616"/>
    </ligand>
</feature>
<evidence type="ECO:0000256" key="4">
    <source>
        <dbReference type="ARBA" id="ARBA00022857"/>
    </source>
</evidence>
<feature type="binding site" evidence="8">
    <location>
        <begin position="237"/>
        <end position="246"/>
    </location>
    <ligand>
        <name>ATP</name>
        <dbReference type="ChEBI" id="CHEBI:30616"/>
    </ligand>
</feature>
<name>L8GG71_ACACF</name>
<dbReference type="GO" id="GO:0016301">
    <property type="term" value="F:kinase activity"/>
    <property type="evidence" value="ECO:0007669"/>
    <property type="project" value="UniProtKB-KW"/>
</dbReference>
<dbReference type="Proteomes" id="UP000011083">
    <property type="component" value="Unassembled WGS sequence"/>
</dbReference>
<dbReference type="GO" id="GO:0005524">
    <property type="term" value="F:ATP binding"/>
    <property type="evidence" value="ECO:0007669"/>
    <property type="project" value="UniProtKB-KW"/>
</dbReference>
<dbReference type="InterPro" id="IPR029056">
    <property type="entry name" value="Ribokinase-like"/>
</dbReference>
<dbReference type="SUPFAM" id="SSF53613">
    <property type="entry name" value="Ribokinase-like"/>
    <property type="match status" value="1"/>
</dbReference>
<keyword evidence="2 8" id="KW-0547">Nucleotide-binding</keyword>
<evidence type="ECO:0000259" key="10">
    <source>
        <dbReference type="PROSITE" id="PS51383"/>
    </source>
</evidence>
<dbReference type="InterPro" id="IPR000631">
    <property type="entry name" value="CARKD"/>
</dbReference>
<feature type="binding site" evidence="8">
    <location>
        <position position="247"/>
    </location>
    <ligand>
        <name>(6S)-NADPHX</name>
        <dbReference type="ChEBI" id="CHEBI:64076"/>
    </ligand>
</feature>
<dbReference type="EMBL" id="KB008148">
    <property type="protein sequence ID" value="ELR11728.1"/>
    <property type="molecule type" value="Genomic_DNA"/>
</dbReference>
<feature type="binding site" evidence="8">
    <location>
        <begin position="184"/>
        <end position="190"/>
    </location>
    <ligand>
        <name>(6S)-NADPHX</name>
        <dbReference type="ChEBI" id="CHEBI:64076"/>
    </ligand>
</feature>
<dbReference type="KEGG" id="acan:ACA1_261480"/>
<comment type="catalytic activity">
    <reaction evidence="8">
        <text>(6S)-NADHX + ATP = ADP + phosphate + NADH + H(+)</text>
        <dbReference type="Rhea" id="RHEA:19017"/>
        <dbReference type="ChEBI" id="CHEBI:15378"/>
        <dbReference type="ChEBI" id="CHEBI:30616"/>
        <dbReference type="ChEBI" id="CHEBI:43474"/>
        <dbReference type="ChEBI" id="CHEBI:57945"/>
        <dbReference type="ChEBI" id="CHEBI:64074"/>
        <dbReference type="ChEBI" id="CHEBI:456216"/>
        <dbReference type="EC" id="4.2.1.93"/>
    </reaction>
</comment>
<dbReference type="NCBIfam" id="TIGR00196">
    <property type="entry name" value="yjeF_cterm"/>
    <property type="match status" value="1"/>
</dbReference>
<keyword evidence="11" id="KW-0808">Transferase</keyword>
<sequence>MSGPSRAALIEEIRAFIPPLAQHLHKGASGKLGVFGGSAEYTGAPYFVAISALRTGADLAHVVCTQAAATAIKSYCPDVIVHPLLPSRSSSSSSSAGGDLTEEERRGVDAAMEQIGEWLPRFTGLVLGSGLGRDKAVQLCAKKIIEQAKDRKMPLVIDGDGISSVVCVWPSLVEGYKEVVLTPNFPEYQRLCKAAGCEEDTPVMDLARKMGNVTIVQKGQTDKISDGRIVVECTEAGSPRRCGGQGDITSGSIGTFLSWAHAYKEKDSLKYPPNVLAGYAGCLMTREANKAAFAKKGRSTIVSDMIEEIGQVFAESLEKHASSL</sequence>
<dbReference type="GO" id="GO:0047453">
    <property type="term" value="F:ATP-dependent NAD(P)H-hydrate dehydratase activity"/>
    <property type="evidence" value="ECO:0007669"/>
    <property type="project" value="UniProtKB-UniRule"/>
</dbReference>
<evidence type="ECO:0000256" key="6">
    <source>
        <dbReference type="ARBA" id="ARBA00023239"/>
    </source>
</evidence>
<dbReference type="HAMAP" id="MF_01965">
    <property type="entry name" value="NADHX_dehydratase"/>
    <property type="match status" value="1"/>
</dbReference>
<dbReference type="PANTHER" id="PTHR12592:SF0">
    <property type="entry name" value="ATP-DEPENDENT (S)-NAD(P)H-HYDRATE DEHYDRATASE"/>
    <property type="match status" value="1"/>
</dbReference>
<protein>
    <recommendedName>
        <fullName evidence="8">ATP-dependent (S)-NAD(P)H-hydrate dehydratase</fullName>
        <ecNumber evidence="8">4.2.1.93</ecNumber>
    </recommendedName>
    <alternativeName>
        <fullName evidence="8">ATP-dependent NAD(P)HX dehydratase</fullName>
    </alternativeName>
</protein>
<evidence type="ECO:0000256" key="8">
    <source>
        <dbReference type="HAMAP-Rule" id="MF_03157"/>
    </source>
</evidence>
<evidence type="ECO:0000256" key="5">
    <source>
        <dbReference type="ARBA" id="ARBA00023027"/>
    </source>
</evidence>
<evidence type="ECO:0000313" key="11">
    <source>
        <dbReference type="EMBL" id="ELR11728.1"/>
    </source>
</evidence>
<dbReference type="OMA" id="WRAAYHN"/>
<evidence type="ECO:0000256" key="3">
    <source>
        <dbReference type="ARBA" id="ARBA00022840"/>
    </source>
</evidence>
<evidence type="ECO:0000256" key="1">
    <source>
        <dbReference type="ARBA" id="ARBA00022553"/>
    </source>
</evidence>
<keyword evidence="6 8" id="KW-0456">Lyase</keyword>
<gene>
    <name evidence="11" type="ORF">ACA1_261480</name>
</gene>
<dbReference type="Gene3D" id="3.40.1190.20">
    <property type="match status" value="1"/>
</dbReference>
<dbReference type="PANTHER" id="PTHR12592">
    <property type="entry name" value="ATP-DEPENDENT (S)-NAD(P)H-HYDRATE DEHYDRATASE FAMILY MEMBER"/>
    <property type="match status" value="1"/>
</dbReference>
<dbReference type="AlphaFoldDB" id="L8GG71"/>
<reference evidence="11 12" key="1">
    <citation type="journal article" date="2013" name="Genome Biol.">
        <title>Genome of Acanthamoeba castellanii highlights extensive lateral gene transfer and early evolution of tyrosine kinase signaling.</title>
        <authorList>
            <person name="Clarke M."/>
            <person name="Lohan A.J."/>
            <person name="Liu B."/>
            <person name="Lagkouvardos I."/>
            <person name="Roy S."/>
            <person name="Zafar N."/>
            <person name="Bertelli C."/>
            <person name="Schilde C."/>
            <person name="Kianianmomeni A."/>
            <person name="Burglin T.R."/>
            <person name="Frech C."/>
            <person name="Turcotte B."/>
            <person name="Kopec K.O."/>
            <person name="Synnott J.M."/>
            <person name="Choo C."/>
            <person name="Paponov I."/>
            <person name="Finkler A."/>
            <person name="Soon Heng Tan C."/>
            <person name="Hutchins A.P."/>
            <person name="Weinmeier T."/>
            <person name="Rattei T."/>
            <person name="Chu J.S."/>
            <person name="Gimenez G."/>
            <person name="Irimia M."/>
            <person name="Rigden D.J."/>
            <person name="Fitzpatrick D.A."/>
            <person name="Lorenzo-Morales J."/>
            <person name="Bateman A."/>
            <person name="Chiu C.H."/>
            <person name="Tang P."/>
            <person name="Hegemann P."/>
            <person name="Fromm H."/>
            <person name="Raoult D."/>
            <person name="Greub G."/>
            <person name="Miranda-Saavedra D."/>
            <person name="Chen N."/>
            <person name="Nash P."/>
            <person name="Ginger M.L."/>
            <person name="Horn M."/>
            <person name="Schaap P."/>
            <person name="Caler L."/>
            <person name="Loftus B."/>
        </authorList>
    </citation>
    <scope>NUCLEOTIDE SEQUENCE [LARGE SCALE GENOMIC DNA]</scope>
    <source>
        <strain evidence="11 12">Neff</strain>
    </source>
</reference>
<dbReference type="GeneID" id="14912076"/>
<evidence type="ECO:0000313" key="12">
    <source>
        <dbReference type="Proteomes" id="UP000011083"/>
    </source>
</evidence>
<keyword evidence="5 8" id="KW-0520">NAD</keyword>
<dbReference type="GO" id="GO:0110051">
    <property type="term" value="P:metabolite repair"/>
    <property type="evidence" value="ECO:0007669"/>
    <property type="project" value="TreeGrafter"/>
</dbReference>
<keyword evidence="11" id="KW-0418">Kinase</keyword>
<dbReference type="CDD" id="cd01171">
    <property type="entry name" value="YXKO-related"/>
    <property type="match status" value="1"/>
</dbReference>
<proteinExistence type="inferred from homology"/>
<dbReference type="RefSeq" id="XP_004333741.1">
    <property type="nucleotide sequence ID" value="XM_004333693.1"/>
</dbReference>
<comment type="cofactor">
    <cofactor evidence="8">
        <name>Mg(2+)</name>
        <dbReference type="ChEBI" id="CHEBI:18420"/>
    </cofactor>
</comment>
<feature type="domain" description="YjeF C-terminal" evidence="10">
    <location>
        <begin position="9"/>
        <end position="316"/>
    </location>
</feature>
<dbReference type="EC" id="4.2.1.93" evidence="8"/>
<organism evidence="11 12">
    <name type="scientific">Acanthamoeba castellanii (strain ATCC 30010 / Neff)</name>
    <dbReference type="NCBI Taxonomy" id="1257118"/>
    <lineage>
        <taxon>Eukaryota</taxon>
        <taxon>Amoebozoa</taxon>
        <taxon>Discosea</taxon>
        <taxon>Longamoebia</taxon>
        <taxon>Centramoebida</taxon>
        <taxon>Acanthamoebidae</taxon>
        <taxon>Acanthamoeba</taxon>
    </lineage>
</organism>
<evidence type="ECO:0000256" key="7">
    <source>
        <dbReference type="ARBA" id="ARBA00047472"/>
    </source>
</evidence>
<dbReference type="GO" id="GO:0046496">
    <property type="term" value="P:nicotinamide nucleotide metabolic process"/>
    <property type="evidence" value="ECO:0007669"/>
    <property type="project" value="UniProtKB-UniRule"/>
</dbReference>
<comment type="similarity">
    <text evidence="8">Belongs to the NnrD/CARKD family.</text>
</comment>
<feature type="region of interest" description="Disordered" evidence="9">
    <location>
        <begin position="87"/>
        <end position="106"/>
    </location>
</feature>
<dbReference type="STRING" id="1257118.L8GG71"/>
<keyword evidence="3 8" id="KW-0067">ATP-binding</keyword>
<accession>L8GG71</accession>
<dbReference type="FunFam" id="3.40.1190.20:FF:000023">
    <property type="entry name" value="ATP-dependent (S)-NAD(P)H-hydrate dehydratase"/>
    <property type="match status" value="1"/>
</dbReference>